<protein>
    <recommendedName>
        <fullName evidence="4">Transmembrane protein</fullName>
    </recommendedName>
</protein>
<evidence type="ECO:0000256" key="1">
    <source>
        <dbReference type="SAM" id="Phobius"/>
    </source>
</evidence>
<proteinExistence type="predicted"/>
<name>A0A051U456_9MYCO</name>
<organism evidence="2 3">
    <name type="scientific">Mycobacterium [tuberculosis] TKK-01-0051</name>
    <dbReference type="NCBI Taxonomy" id="1324261"/>
    <lineage>
        <taxon>Bacteria</taxon>
        <taxon>Bacillati</taxon>
        <taxon>Actinomycetota</taxon>
        <taxon>Actinomycetes</taxon>
        <taxon>Mycobacteriales</taxon>
        <taxon>Mycobacteriaceae</taxon>
        <taxon>Mycobacterium</taxon>
        <taxon>Mycobacterium avium complex (MAC)</taxon>
    </lineage>
</organism>
<keyword evidence="1" id="KW-1133">Transmembrane helix</keyword>
<dbReference type="RefSeq" id="WP_100882131.1">
    <property type="nucleotide sequence ID" value="NZ_KK328284.1"/>
</dbReference>
<feature type="transmembrane region" description="Helical" evidence="1">
    <location>
        <begin position="42"/>
        <end position="60"/>
    </location>
</feature>
<keyword evidence="3" id="KW-1185">Reference proteome</keyword>
<keyword evidence="1" id="KW-0812">Transmembrane</keyword>
<comment type="caution">
    <text evidence="2">The sequence shown here is derived from an EMBL/GenBank/DDBJ whole genome shotgun (WGS) entry which is preliminary data.</text>
</comment>
<evidence type="ECO:0000313" key="3">
    <source>
        <dbReference type="Proteomes" id="UP000025947"/>
    </source>
</evidence>
<dbReference type="Proteomes" id="UP000025947">
    <property type="component" value="Unassembled WGS sequence"/>
</dbReference>
<dbReference type="PATRIC" id="fig|1324261.3.peg.2471"/>
<dbReference type="AlphaFoldDB" id="A0A051U456"/>
<accession>A0A051U456</accession>
<keyword evidence="1" id="KW-0472">Membrane</keyword>
<evidence type="ECO:0008006" key="4">
    <source>
        <dbReference type="Google" id="ProtNLM"/>
    </source>
</evidence>
<dbReference type="EMBL" id="JLXW01000006">
    <property type="protein sequence ID" value="KBZ63738.1"/>
    <property type="molecule type" value="Genomic_DNA"/>
</dbReference>
<reference evidence="2 3" key="1">
    <citation type="submission" date="2014-04" db="EMBL/GenBank/DDBJ databases">
        <title>The Genome Sequence of Mycobacterium tuberculosis TKK-01-0051.</title>
        <authorList>
            <consortium name="The Broad Institute Genomics Platform"/>
            <consortium name="The Broad Institute Genome Sequencing Center for Infectious Disease"/>
            <person name="Earl A.M."/>
            <person name="Cohen K."/>
            <person name="Pym A."/>
            <person name="Bishai W."/>
            <person name="Maharaj K."/>
            <person name="Desjardins C."/>
            <person name="Abeel T."/>
            <person name="Young S."/>
            <person name="Zeng Q."/>
            <person name="Gargeya S."/>
            <person name="Abouelleil A."/>
            <person name="Alvarado L."/>
            <person name="Chapman S.B."/>
            <person name="Gainer-Dewar J."/>
            <person name="Goldberg J."/>
            <person name="Griggs A."/>
            <person name="Gujja S."/>
            <person name="Hansen M."/>
            <person name="Howarth C."/>
            <person name="Imamovic A."/>
            <person name="Larimer J."/>
            <person name="Murphy C."/>
            <person name="Naylor J."/>
            <person name="Pearson M."/>
            <person name="Poon T.W."/>
            <person name="Priest M."/>
            <person name="Roberts A."/>
            <person name="Saif S."/>
            <person name="Shea T."/>
            <person name="Sykes S."/>
            <person name="Wortman J."/>
            <person name="Nusbaum C."/>
            <person name="Birren B."/>
        </authorList>
    </citation>
    <scope>NUCLEOTIDE SEQUENCE [LARGE SCALE GENOMIC DNA]</scope>
    <source>
        <strain evidence="2 3">TKK-01-0051</strain>
    </source>
</reference>
<evidence type="ECO:0000313" key="2">
    <source>
        <dbReference type="EMBL" id="KBZ63738.1"/>
    </source>
</evidence>
<gene>
    <name evidence="2" type="ORF">K875_02450</name>
</gene>
<dbReference type="HOGENOM" id="CLU_2328617_0_0_11"/>
<sequence length="111" mass="11312">MWHTVLLSALAGLMGANAVPHFVKGMVGEQFPNVWGNGSLRNGVAGTAGLALAVAIAYWADLPTHAAAGIASLFVGVLLMAVFHGAGGAYRLNSILGLPNPPRSVESDPGH</sequence>
<feature type="transmembrane region" description="Helical" evidence="1">
    <location>
        <begin position="67"/>
        <end position="90"/>
    </location>
</feature>